<dbReference type="EMBL" id="LT598446">
    <property type="protein sequence ID" value="SCU85403.1"/>
    <property type="molecule type" value="Genomic_DNA"/>
</dbReference>
<feature type="region of interest" description="Disordered" evidence="3">
    <location>
        <begin position="355"/>
        <end position="396"/>
    </location>
</feature>
<dbReference type="InterPro" id="IPR039360">
    <property type="entry name" value="Ras_GTPase"/>
</dbReference>
<evidence type="ECO:0000256" key="1">
    <source>
        <dbReference type="ARBA" id="ARBA00022468"/>
    </source>
</evidence>
<dbReference type="Gene3D" id="1.10.506.10">
    <property type="entry name" value="GTPase Activation - p120gap, domain 1"/>
    <property type="match status" value="2"/>
</dbReference>
<organism evidence="5 6">
    <name type="scientific">Lachancea nothofagi CBS 11611</name>
    <dbReference type="NCBI Taxonomy" id="1266666"/>
    <lineage>
        <taxon>Eukaryota</taxon>
        <taxon>Fungi</taxon>
        <taxon>Dikarya</taxon>
        <taxon>Ascomycota</taxon>
        <taxon>Saccharomycotina</taxon>
        <taxon>Saccharomycetes</taxon>
        <taxon>Saccharomycetales</taxon>
        <taxon>Saccharomycetaceae</taxon>
        <taxon>Lachancea</taxon>
    </lineage>
</organism>
<accession>A0A1G4J6D9</accession>
<keyword evidence="2" id="KW-0597">Phosphoprotein</keyword>
<dbReference type="PANTHER" id="PTHR10194:SF142">
    <property type="entry name" value="NEUROFIBROMIN"/>
    <property type="match status" value="1"/>
</dbReference>
<dbReference type="InterPro" id="IPR036865">
    <property type="entry name" value="CRAL-TRIO_dom_sf"/>
</dbReference>
<feature type="region of interest" description="Disordered" evidence="3">
    <location>
        <begin position="170"/>
        <end position="190"/>
    </location>
</feature>
<dbReference type="Pfam" id="PF00616">
    <property type="entry name" value="RasGAP"/>
    <property type="match status" value="2"/>
</dbReference>
<proteinExistence type="predicted"/>
<evidence type="ECO:0000259" key="4">
    <source>
        <dbReference type="PROSITE" id="PS50018"/>
    </source>
</evidence>
<dbReference type="Proteomes" id="UP000189911">
    <property type="component" value="Chromosome C"/>
</dbReference>
<feature type="region of interest" description="Disordered" evidence="3">
    <location>
        <begin position="708"/>
        <end position="778"/>
    </location>
</feature>
<feature type="region of interest" description="Disordered" evidence="3">
    <location>
        <begin position="462"/>
        <end position="488"/>
    </location>
</feature>
<dbReference type="InterPro" id="IPR008936">
    <property type="entry name" value="Rho_GTPase_activation_prot"/>
</dbReference>
<dbReference type="PROSITE" id="PS50018">
    <property type="entry name" value="RAS_GTPASE_ACTIV_2"/>
    <property type="match status" value="1"/>
</dbReference>
<feature type="compositionally biased region" description="Polar residues" evidence="3">
    <location>
        <begin position="170"/>
        <end position="180"/>
    </location>
</feature>
<feature type="compositionally biased region" description="Low complexity" evidence="3">
    <location>
        <begin position="733"/>
        <end position="748"/>
    </location>
</feature>
<keyword evidence="1" id="KW-0343">GTPase activation</keyword>
<dbReference type="OrthoDB" id="28245at2759"/>
<keyword evidence="6" id="KW-1185">Reference proteome</keyword>
<dbReference type="CDD" id="cd05392">
    <property type="entry name" value="RasGAP_Neurofibromin_like"/>
    <property type="match status" value="1"/>
</dbReference>
<dbReference type="InterPro" id="IPR023152">
    <property type="entry name" value="RasGAP_CS"/>
</dbReference>
<dbReference type="InterPro" id="IPR001936">
    <property type="entry name" value="RasGAP_dom"/>
</dbReference>
<feature type="compositionally biased region" description="Basic and acidic residues" evidence="3">
    <location>
        <begin position="462"/>
        <end position="477"/>
    </location>
</feature>
<dbReference type="SMART" id="SM00323">
    <property type="entry name" value="RasGAP"/>
    <property type="match status" value="1"/>
</dbReference>
<feature type="compositionally biased region" description="Low complexity" evidence="3">
    <location>
        <begin position="355"/>
        <end position="376"/>
    </location>
</feature>
<reference evidence="6" key="1">
    <citation type="submission" date="2016-03" db="EMBL/GenBank/DDBJ databases">
        <authorList>
            <person name="Devillers Hugo."/>
        </authorList>
    </citation>
    <scope>NUCLEOTIDE SEQUENCE [LARGE SCALE GENOMIC DNA]</scope>
</reference>
<evidence type="ECO:0000256" key="3">
    <source>
        <dbReference type="SAM" id="MobiDB-lite"/>
    </source>
</evidence>
<evidence type="ECO:0000313" key="6">
    <source>
        <dbReference type="Proteomes" id="UP000189911"/>
    </source>
</evidence>
<gene>
    <name evidence="5" type="ORF">LANO_0C04170G</name>
</gene>
<name>A0A1G4J6D9_9SACH</name>
<dbReference type="SUPFAM" id="SSF48350">
    <property type="entry name" value="GTPase activation domain, GAP"/>
    <property type="match status" value="1"/>
</dbReference>
<dbReference type="Gene3D" id="3.40.525.10">
    <property type="entry name" value="CRAL-TRIO lipid binding domain"/>
    <property type="match status" value="1"/>
</dbReference>
<evidence type="ECO:0000313" key="5">
    <source>
        <dbReference type="EMBL" id="SCU85403.1"/>
    </source>
</evidence>
<dbReference type="PROSITE" id="PS00509">
    <property type="entry name" value="RAS_GTPASE_ACTIV_1"/>
    <property type="match status" value="1"/>
</dbReference>
<sequence>MSVALVRFTYELIFSALPIKSGNGGFAEVESESVFGNCRLLLINVATTYNIDSVAEESMRLIELITKQQKTTSLSEKSLSSLIVLLRLLSDIAETCWKQEEAQETSQTSEKLGKEEMASANDAGFSTQKLCFHVARPKALESAISQRLVRTISRLKFSFGTMRALRKLSSSHYTNQTAPASSGKGEGPHAADYEQSTLLKIMDTNLEYLSRFSSAANPIEYLEFINSSIINPLVVTHTCNDSDVVPYLDMFSSFYITSTNLPKFLQNISKVLDNLKKNTYQELMLMFTSQAIMTWILSRPHEYVLVINEIKAGSKDDVVHAICKYSSSLFDEIYSSFNVSYLLTTTATSNAAISEFKSSPPSSDVSSPISSSGSTSYFQPDNADLRRSYTSPRQDFDSQGYPVSWDFLNSSALSGILFQAEDVANLSVLRFLVVMLLFQPSTFEEMNFMSFKHIPDEVNARPEEPISRVNTDEEKKKPQSQLSKLRQSNHRKLQTLKFPSFTSSSKKIKFLTTLIKNINGSQVVSDTSLLDTLRTIVLMFRAASSIHLADEESLVVSFCKRMLFVVGDLLQLCDYSQSKKNPVIARCLSRNPTSHTKLQIAFFAPALIIAPNSFITRLNQFTQNKHTGFKHLRTLTEGFKLFFSIPNVPKTSLETVLKSTEFFRNTLAEMSDVIISASLYFSDDISSIVEGVLNGSLKSGADVSKVGRSLSPSFPSKPLHPPISQDSNIKPDAGSTASSSSASSEGSSYNEKSGVQKGASERTEILAPRARRSSGSSVLAASKMSSKLSYSSEGEKSVQGVRTQLENMHKGVKSPLRFSRSREPSDGNLPALNTQLNNQRSVVENSVLFTHNTNYTELADARATLVNIMSIYKRMVHYYFISLGESGLTKVIEDYNLLIKPLFVGLVDDQPVVQKTSKSFASAIATYALDRENEAYSSDIRLILYKGAVYLVTLISATLFNLNLDDTKREQLLEVVVTFLDVRLELKSGFDLGILRDIEKDTFQLLHGATGRALLASLYSHEPRIHKLLRACFKSFLRELDSHDKIMGQPHEAERYNKSFFRSMCKDSYVSTGAVAFQRRLRSDILKYVEFPDRMLLDTLKLMYNQWLVFMRRPHLSSMEANHFRNIAGIIASSCGTFLTIDKDMITENPAFASTQNEVVEMIDYFLSIQCSWLNDPDLLTRENSKDIVSTELHPLGFKLLFEHLKLKADALEALDLTETQYNSSVLLLEQIILILRTILEREDAKQELILVSLQLLSLIGQLFKIVENVSHSSTRYYKAIIHLSKMLKSFEGAEKTLCVSGYLLIKNQWLRLAISWFKSALFKEFDLENLARPHREMDLNRRDLDYLYIDTSIESSRALAYISKDLMLEVPMSISESELKRSKAVTFGNYFSILLKGLEKTSSVEKYPSTLRHKIGVLNDNIINCLTNLLNANVDVGLRYALPIGYSNNQSIKLAFLKVFVEIISNFDIQTAERIVKKNELIESYVTESLKIPYLIPLAARVCPANDIDALASSMLTICEVKNASHVIVVELIKEEIQSASRYADVLRRNSCATRTLSMFSRLKGSKYLTETLRPVLSSIIDNDDGFEIEKISPDHPDAEKNVQLFTKYLEMLINSIVNSIPSFPAKFFLICQSIYLSVREKFPGYETVAVGSFIFLRFFCPALVSPDSENIVDIVSPKQKRAFVILAKVIQNIANGSINSMKWPLLISKASFLQKCSERVSLFLSEIGRPDRVVDLKLHMERKVTLNEFNYFHKYLYQHGLEVRNESILRIRSTEDFETLKRISKATDVLLWTLGQPRMEFRSEIPSYVRDKMDENPELYDFMSRHSLRTFDFKDDIPFIHEAVSSDGLPIVVLTYKMLKKQTCDSEALIYRTFQVYSKVWSSKHYFVVDCTGIEPLAADDKKVVTFFFNLVPDEVARNCAKFYYLNMTEQIIAWWLPIFKGHNPYLRPHKTPHEFINSNTSPNVIKSLKLDSCSNEVFSDVRVTLHGVSLYDPQKGRFTPVTLKIGNKYVQMISETPYRFKVSGIDNVVEINFNNVYEVGRIASTVVSFETGVPSEFTINFDDGTNLVLCSSKYLEIIKIFYYAQARIEEEYDNANYENPKQTQVYQNEDKEHNDILGSLILVVYAGFCSNDEDVKNISYNVLAATQDSFGLDFGCKLRVSPEVHVPHDTSAFCDSLLKGLARTAPELSLVVWKSILEGLSGIFEVNHIPHVISTLTPWAANLYKHVYLADDEKGPENVSFIIRTLIKLSVEDTRLLMIYSQCIWSTLILEADLIALIVDEVVNHSIDRESEGAEWKNAISLLTRVSTVEMCSEVVNRILRVSRSFLPSLKMEASTNSWSELIILVNITVALFFDSLLLSQLFLPEVLYIVSLLIDVGPSEMRLALHKLLVNVCQSLSTNEALTVGKRETLDMVKETLSRQKMRFMSGFSQDKGRILQSFSASSFLSKFTTLEHFVGNIILLMENSSDTDGLQWKAKYNKYIMDSVFNLDSFLSARAAMIIGIIGQAGMSEFLCKNMLMQTIKIVAEPHINDELIFFVISHSFTYSKIVLGLQPKSPLLKKLFWLSTTFAQSPNTIFYHGGLLFMANAVRRISSVDRTVNKESLSSILFGSRAFAEPLFIELEAMVGLKWTKENLPHIVLSLVSKGMLVPYVKTTAVECLTLFLTLAHNDLAYAPSDDYLCYLLFVYQVSRPSKLETILSELDIDDELVYFDEQNFVTRNLLRWMESDSETSLIALYQASVYFASGSSDELSKTRYLLLLNHLVKTNPMKVIRIYSVVRTELKRISTLDIQSDFPQLVFSIAQNIVMEKEYTFCETHLAQTNKFLKSRYLSGIQNIEFPYSSNDSMAGVRVNPYTYYERKKLTVKILSRMIGPQGDQ</sequence>
<protein>
    <submittedName>
        <fullName evidence="5">LANO_0C04170g1_1</fullName>
    </submittedName>
</protein>
<dbReference type="GO" id="GO:0005096">
    <property type="term" value="F:GTPase activator activity"/>
    <property type="evidence" value="ECO:0007669"/>
    <property type="project" value="UniProtKB-KW"/>
</dbReference>
<dbReference type="PANTHER" id="PTHR10194">
    <property type="entry name" value="RAS GTPASE-ACTIVATING PROTEINS"/>
    <property type="match status" value="1"/>
</dbReference>
<feature type="domain" description="Ras-GAP" evidence="4">
    <location>
        <begin position="1508"/>
        <end position="1697"/>
    </location>
</feature>
<evidence type="ECO:0000256" key="2">
    <source>
        <dbReference type="ARBA" id="ARBA00022553"/>
    </source>
</evidence>
<feature type="region of interest" description="Disordered" evidence="3">
    <location>
        <begin position="810"/>
        <end position="833"/>
    </location>
</feature>
<dbReference type="GO" id="GO:0007165">
    <property type="term" value="P:signal transduction"/>
    <property type="evidence" value="ECO:0007669"/>
    <property type="project" value="UniProtKB-ARBA"/>
</dbReference>